<organism evidence="1 2">
    <name type="scientific">Streptomyces turgidiscabies</name>
    <dbReference type="NCBI Taxonomy" id="85558"/>
    <lineage>
        <taxon>Bacteria</taxon>
        <taxon>Bacillati</taxon>
        <taxon>Actinomycetota</taxon>
        <taxon>Actinomycetes</taxon>
        <taxon>Kitasatosporales</taxon>
        <taxon>Streptomycetaceae</taxon>
        <taxon>Streptomyces</taxon>
    </lineage>
</organism>
<name>A0ABU0RMH8_9ACTN</name>
<evidence type="ECO:0000313" key="2">
    <source>
        <dbReference type="Proteomes" id="UP001223072"/>
    </source>
</evidence>
<evidence type="ECO:0008006" key="3">
    <source>
        <dbReference type="Google" id="ProtNLM"/>
    </source>
</evidence>
<dbReference type="RefSeq" id="WP_307627031.1">
    <property type="nucleotide sequence ID" value="NZ_JAUSZS010000004.1"/>
</dbReference>
<evidence type="ECO:0000313" key="1">
    <source>
        <dbReference type="EMBL" id="MDQ0933185.1"/>
    </source>
</evidence>
<proteinExistence type="predicted"/>
<protein>
    <recommendedName>
        <fullName evidence="3">Secreted protein</fullName>
    </recommendedName>
</protein>
<accession>A0ABU0RMH8</accession>
<dbReference type="Proteomes" id="UP001223072">
    <property type="component" value="Unassembled WGS sequence"/>
</dbReference>
<reference evidence="1 2" key="1">
    <citation type="submission" date="2023-07" db="EMBL/GenBank/DDBJ databases">
        <title>Comparative genomics of wheat-associated soil bacteria to identify genetic determinants of phenazine resistance.</title>
        <authorList>
            <person name="Mouncey N."/>
        </authorList>
    </citation>
    <scope>NUCLEOTIDE SEQUENCE [LARGE SCALE GENOMIC DNA]</scope>
    <source>
        <strain evidence="1 2">W2I16</strain>
    </source>
</reference>
<comment type="caution">
    <text evidence="1">The sequence shown here is derived from an EMBL/GenBank/DDBJ whole genome shotgun (WGS) entry which is preliminary data.</text>
</comment>
<dbReference type="EMBL" id="JAUSZS010000004">
    <property type="protein sequence ID" value="MDQ0933185.1"/>
    <property type="molecule type" value="Genomic_DNA"/>
</dbReference>
<keyword evidence="2" id="KW-1185">Reference proteome</keyword>
<gene>
    <name evidence="1" type="ORF">QFZ49_003125</name>
</gene>
<sequence length="102" mass="11973">MFRLTGRLAAVLLRRPPAPPELPQPPRTPDPYVWALPSPHHARWRRWHRRNQSVPPAQRTTPFLPEEDCWRSPVATPPRPLAWTPHDDVVRPYVLRALGEEW</sequence>